<evidence type="ECO:0000256" key="6">
    <source>
        <dbReference type="HAMAP-Rule" id="MF_01848"/>
    </source>
</evidence>
<evidence type="ECO:0000256" key="2">
    <source>
        <dbReference type="ARBA" id="ARBA00022552"/>
    </source>
</evidence>
<accession>A0ABV4HQ18</accession>
<dbReference type="PIRSF" id="PIRSF029038">
    <property type="entry name" value="Mtase_YbiN_prd"/>
    <property type="match status" value="1"/>
</dbReference>
<keyword evidence="9" id="KW-1185">Reference proteome</keyword>
<dbReference type="Proteomes" id="UP001566331">
    <property type="component" value="Unassembled WGS sequence"/>
</dbReference>
<gene>
    <name evidence="6 8" type="primary">rlmF</name>
    <name evidence="8" type="ORF">AB6713_09320</name>
</gene>
<sequence length="372" mass="41223">MTAARPKHRREEALDRERSMGRASHCCTDHRKQYSDPVRFISRPDRHMKPPPERPAKTRIPLHPRNRHQGRYDFTRLTRACPALSGFLVTTPAGDTSIDFGNPDAVRALNRALLELDYGIAHWDIPDGYLCPPIPGRADYLHGLADLLAEDNDGTIPRGPAIRVLDIGVGANCIYPLLGHADYGWRFVGTEIDATAVHAAAAIVQANGLGEAIELRHQPARGSLFAGVVRDDERFDLSLCNPPFHASAQDAARGSQRKWRNLDRLPAPTHASTPSPLNFGGQAHELWCTGGEASFVRRMVRESAGIQGQVLWFSTLVSKSEHLADVHKQLRKAGARDVHEAAMAQGSKQSRFVAWTFLDAGQRRAWREKGRS</sequence>
<dbReference type="EMBL" id="JBFWIC010000010">
    <property type="protein sequence ID" value="MEZ0474817.1"/>
    <property type="molecule type" value="Genomic_DNA"/>
</dbReference>
<feature type="compositionally biased region" description="Basic and acidic residues" evidence="7">
    <location>
        <begin position="42"/>
        <end position="56"/>
    </location>
</feature>
<evidence type="ECO:0000256" key="5">
    <source>
        <dbReference type="ARBA" id="ARBA00022691"/>
    </source>
</evidence>
<dbReference type="CDD" id="cd02440">
    <property type="entry name" value="AdoMet_MTases"/>
    <property type="match status" value="1"/>
</dbReference>
<feature type="region of interest" description="Disordered" evidence="7">
    <location>
        <begin position="41"/>
        <end position="67"/>
    </location>
</feature>
<organism evidence="8 9">
    <name type="scientific">Luteimonas salinilitoris</name>
    <dbReference type="NCBI Taxonomy" id="3237697"/>
    <lineage>
        <taxon>Bacteria</taxon>
        <taxon>Pseudomonadati</taxon>
        <taxon>Pseudomonadota</taxon>
        <taxon>Gammaproteobacteria</taxon>
        <taxon>Lysobacterales</taxon>
        <taxon>Lysobacteraceae</taxon>
        <taxon>Luteimonas</taxon>
    </lineage>
</organism>
<dbReference type="PANTHER" id="PTHR13393">
    <property type="entry name" value="SAM-DEPENDENT METHYLTRANSFERASE"/>
    <property type="match status" value="1"/>
</dbReference>
<keyword evidence="3 6" id="KW-0489">Methyltransferase</keyword>
<name>A0ABV4HQ18_9GAMM</name>
<keyword evidence="2 6" id="KW-0698">rRNA processing</keyword>
<comment type="similarity">
    <text evidence="6">Belongs to the methyltransferase superfamily. METTL16/RlmF family.</text>
</comment>
<evidence type="ECO:0000256" key="1">
    <source>
        <dbReference type="ARBA" id="ARBA00022490"/>
    </source>
</evidence>
<evidence type="ECO:0000256" key="4">
    <source>
        <dbReference type="ARBA" id="ARBA00022679"/>
    </source>
</evidence>
<comment type="catalytic activity">
    <reaction evidence="6">
        <text>adenosine(1618) in 23S rRNA + S-adenosyl-L-methionine = N(6)-methyladenosine(1618) in 23S rRNA + S-adenosyl-L-homocysteine + H(+)</text>
        <dbReference type="Rhea" id="RHEA:16497"/>
        <dbReference type="Rhea" id="RHEA-COMP:10229"/>
        <dbReference type="Rhea" id="RHEA-COMP:10231"/>
        <dbReference type="ChEBI" id="CHEBI:15378"/>
        <dbReference type="ChEBI" id="CHEBI:57856"/>
        <dbReference type="ChEBI" id="CHEBI:59789"/>
        <dbReference type="ChEBI" id="CHEBI:74411"/>
        <dbReference type="ChEBI" id="CHEBI:74449"/>
        <dbReference type="EC" id="2.1.1.181"/>
    </reaction>
</comment>
<comment type="caution">
    <text evidence="8">The sequence shown here is derived from an EMBL/GenBank/DDBJ whole genome shotgun (WGS) entry which is preliminary data.</text>
</comment>
<dbReference type="NCBIfam" id="NF008725">
    <property type="entry name" value="PRK11727.1"/>
    <property type="match status" value="1"/>
</dbReference>
<dbReference type="InterPro" id="IPR029063">
    <property type="entry name" value="SAM-dependent_MTases_sf"/>
</dbReference>
<dbReference type="HAMAP" id="MF_01848">
    <property type="entry name" value="23SrRNA_methyltr_F"/>
    <property type="match status" value="1"/>
</dbReference>
<evidence type="ECO:0000256" key="7">
    <source>
        <dbReference type="SAM" id="MobiDB-lite"/>
    </source>
</evidence>
<feature type="compositionally biased region" description="Basic and acidic residues" evidence="7">
    <location>
        <begin position="9"/>
        <end position="20"/>
    </location>
</feature>
<dbReference type="EC" id="2.1.1.181" evidence="6"/>
<reference evidence="8 9" key="1">
    <citation type="submission" date="2024-07" db="EMBL/GenBank/DDBJ databases">
        <title>Luteimonas salilacus sp. nov., isolated from the shore soil of Salt Lake in Tibet of China.</title>
        <authorList>
            <person name="Zhang X."/>
            <person name="Li A."/>
        </authorList>
    </citation>
    <scope>NUCLEOTIDE SEQUENCE [LARGE SCALE GENOMIC DNA]</scope>
    <source>
        <strain evidence="8 9">B3-2-R+30</strain>
    </source>
</reference>
<dbReference type="RefSeq" id="WP_370564480.1">
    <property type="nucleotide sequence ID" value="NZ_JBFWIB010000008.1"/>
</dbReference>
<evidence type="ECO:0000313" key="9">
    <source>
        <dbReference type="Proteomes" id="UP001566331"/>
    </source>
</evidence>
<evidence type="ECO:0000313" key="8">
    <source>
        <dbReference type="EMBL" id="MEZ0474817.1"/>
    </source>
</evidence>
<comment type="function">
    <text evidence="6">Specifically methylates the adenine in position 1618 of 23S rRNA.</text>
</comment>
<dbReference type="GO" id="GO:0052907">
    <property type="term" value="F:23S rRNA (adenine(1618)-N(6))-methyltransferase activity"/>
    <property type="evidence" value="ECO:0007669"/>
    <property type="project" value="UniProtKB-EC"/>
</dbReference>
<keyword evidence="4 6" id="KW-0808">Transferase</keyword>
<dbReference type="SUPFAM" id="SSF53335">
    <property type="entry name" value="S-adenosyl-L-methionine-dependent methyltransferases"/>
    <property type="match status" value="1"/>
</dbReference>
<proteinExistence type="inferred from homology"/>
<dbReference type="InterPro" id="IPR016909">
    <property type="entry name" value="rRNA_lsu_MeTfrase_F"/>
</dbReference>
<dbReference type="PANTHER" id="PTHR13393:SF0">
    <property type="entry name" value="RNA N6-ADENOSINE-METHYLTRANSFERASE METTL16"/>
    <property type="match status" value="1"/>
</dbReference>
<comment type="subcellular location">
    <subcellularLocation>
        <location evidence="6">Cytoplasm</location>
    </subcellularLocation>
</comment>
<dbReference type="Gene3D" id="3.40.50.150">
    <property type="entry name" value="Vaccinia Virus protein VP39"/>
    <property type="match status" value="1"/>
</dbReference>
<dbReference type="InterPro" id="IPR010286">
    <property type="entry name" value="METTL16/RlmF"/>
</dbReference>
<keyword evidence="5 6" id="KW-0949">S-adenosyl-L-methionine</keyword>
<dbReference type="Pfam" id="PF05971">
    <property type="entry name" value="Methyltransf_10"/>
    <property type="match status" value="1"/>
</dbReference>
<keyword evidence="1 6" id="KW-0963">Cytoplasm</keyword>
<protein>
    <recommendedName>
        <fullName evidence="6">Ribosomal RNA large subunit methyltransferase F</fullName>
        <ecNumber evidence="6">2.1.1.181</ecNumber>
    </recommendedName>
    <alternativeName>
        <fullName evidence="6">23S rRNA mA1618 methyltransferase</fullName>
    </alternativeName>
    <alternativeName>
        <fullName evidence="6">rRNA adenine N-6-methyltransferase</fullName>
    </alternativeName>
</protein>
<evidence type="ECO:0000256" key="3">
    <source>
        <dbReference type="ARBA" id="ARBA00022603"/>
    </source>
</evidence>
<feature type="region of interest" description="Disordered" evidence="7">
    <location>
        <begin position="1"/>
        <end position="25"/>
    </location>
</feature>